<evidence type="ECO:0000256" key="6">
    <source>
        <dbReference type="HAMAP-Rule" id="MF_03191"/>
    </source>
</evidence>
<gene>
    <name evidence="7" type="ORF">C9374_001227</name>
</gene>
<dbReference type="PROSITE" id="PS01183">
    <property type="entry name" value="UBIE_1"/>
    <property type="match status" value="1"/>
</dbReference>
<keyword evidence="3 6" id="KW-0831">Ubiquinone biosynthesis</keyword>
<dbReference type="HAMAP" id="MF_01813">
    <property type="entry name" value="MenG_UbiE_methyltr"/>
    <property type="match status" value="1"/>
</dbReference>
<keyword evidence="8" id="KW-1185">Reference proteome</keyword>
<evidence type="ECO:0000256" key="2">
    <source>
        <dbReference type="ARBA" id="ARBA00022679"/>
    </source>
</evidence>
<dbReference type="FunFam" id="3.40.50.150:FF:000064">
    <property type="entry name" value="2-methoxy-6-polyprenyl-1,4-benzoquinol methylase, mitochondrial"/>
    <property type="match status" value="1"/>
</dbReference>
<dbReference type="Gene3D" id="3.40.50.150">
    <property type="entry name" value="Vaccinia Virus protein VP39"/>
    <property type="match status" value="1"/>
</dbReference>
<comment type="catalytic activity">
    <reaction evidence="6">
        <text>a 2-methoxy-6-(all-trans-polyprenyl)benzene-1,4-diol + S-adenosyl-L-methionine = a 5-methoxy-2-methyl-3-(all-trans-polyprenyl)benzene-1,4-diol + S-adenosyl-L-homocysteine + H(+)</text>
        <dbReference type="Rhea" id="RHEA:28286"/>
        <dbReference type="Rhea" id="RHEA-COMP:10858"/>
        <dbReference type="Rhea" id="RHEA-COMP:10859"/>
        <dbReference type="ChEBI" id="CHEBI:15378"/>
        <dbReference type="ChEBI" id="CHEBI:57856"/>
        <dbReference type="ChEBI" id="CHEBI:59789"/>
        <dbReference type="ChEBI" id="CHEBI:84166"/>
        <dbReference type="ChEBI" id="CHEBI:84167"/>
        <dbReference type="EC" id="2.1.1.201"/>
    </reaction>
</comment>
<comment type="subcellular location">
    <subcellularLocation>
        <location evidence="6">Mitochondrion inner membrane</location>
        <topology evidence="6">Peripheral membrane protein</topology>
        <orientation evidence="6">Matrix side</orientation>
    </subcellularLocation>
</comment>
<evidence type="ECO:0000256" key="1">
    <source>
        <dbReference type="ARBA" id="ARBA00022603"/>
    </source>
</evidence>
<dbReference type="GO" id="GO:0031314">
    <property type="term" value="C:extrinsic component of mitochondrial inner membrane"/>
    <property type="evidence" value="ECO:0007669"/>
    <property type="project" value="UniProtKB-UniRule"/>
</dbReference>
<dbReference type="PANTHER" id="PTHR43591:SF24">
    <property type="entry name" value="2-METHOXY-6-POLYPRENYL-1,4-BENZOQUINOL METHYLASE, MITOCHONDRIAL"/>
    <property type="match status" value="1"/>
</dbReference>
<dbReference type="EC" id="2.1.1.201" evidence="6"/>
<organism evidence="7 8">
    <name type="scientific">Naegleria lovaniensis</name>
    <name type="common">Amoeba</name>
    <dbReference type="NCBI Taxonomy" id="51637"/>
    <lineage>
        <taxon>Eukaryota</taxon>
        <taxon>Discoba</taxon>
        <taxon>Heterolobosea</taxon>
        <taxon>Tetramitia</taxon>
        <taxon>Eutetramitia</taxon>
        <taxon>Vahlkampfiidae</taxon>
        <taxon>Naegleria</taxon>
    </lineage>
</organism>
<dbReference type="GO" id="GO:0032259">
    <property type="term" value="P:methylation"/>
    <property type="evidence" value="ECO:0007669"/>
    <property type="project" value="UniProtKB-KW"/>
</dbReference>
<evidence type="ECO:0000313" key="7">
    <source>
        <dbReference type="EMBL" id="KAG2387633.1"/>
    </source>
</evidence>
<accession>A0AA88GWI0</accession>
<protein>
    <recommendedName>
        <fullName evidence="6">2-methoxy-6-polyprenyl-1,4-benzoquinol methylase, mitochondrial</fullName>
        <ecNumber evidence="6">2.1.1.201</ecNumber>
    </recommendedName>
    <alternativeName>
        <fullName evidence="6">Ubiquinone biosynthesis methyltransferase COQ5</fullName>
    </alternativeName>
</protein>
<proteinExistence type="inferred from homology"/>
<feature type="binding site" evidence="6">
    <location>
        <begin position="192"/>
        <end position="193"/>
    </location>
    <ligand>
        <name>S-adenosyl-L-methionine</name>
        <dbReference type="ChEBI" id="CHEBI:59789"/>
    </ligand>
</feature>
<dbReference type="EMBL" id="PYSW02000012">
    <property type="protein sequence ID" value="KAG2387633.1"/>
    <property type="molecule type" value="Genomic_DNA"/>
</dbReference>
<keyword evidence="6" id="KW-0472">Membrane</keyword>
<dbReference type="GeneID" id="68093683"/>
<dbReference type="InterPro" id="IPR029063">
    <property type="entry name" value="SAM-dependent_MTases_sf"/>
</dbReference>
<dbReference type="InterPro" id="IPR023576">
    <property type="entry name" value="UbiE/COQ5_MeTrFase_CS"/>
</dbReference>
<dbReference type="NCBIfam" id="TIGR01934">
    <property type="entry name" value="MenG_MenH_UbiE"/>
    <property type="match status" value="1"/>
</dbReference>
<comment type="pathway">
    <text evidence="6">Cofactor biosynthesis; ubiquinone biosynthesis.</text>
</comment>
<keyword evidence="6" id="KW-0496">Mitochondrion</keyword>
<keyword evidence="4 6" id="KW-0949">S-adenosyl-L-methionine</keyword>
<keyword evidence="2 6" id="KW-0808">Transferase</keyword>
<evidence type="ECO:0000256" key="5">
    <source>
        <dbReference type="ARBA" id="ARBA00046387"/>
    </source>
</evidence>
<sequence>MKKQLSQASSQLVSKALKTQSKIPICFFGTNPSSYHQNLKQPFSNNPINNLLTSEQNQQDSSKTTHFGFKTVLEDEKEKLVGGVFHNVASRYDIMNDLMSGTMHRVWKDQLVQYHYKPQPGGTYLDVAGGTGDVGFRIVEALRRSSEDSGVKSKVIISDINPSMLQVGKDNASRLGLAATSPTVDIEWLEANAEDFTGKIESNSVDGYTICFGIRNCTHIDKVLSEAYRVLKPGGCFCCLEFSEVPDMIIRSIYDWYSFNVIPKMGEIVANDYDSYQYLVESIRKFPNQSKFKAMIEEAGFKNVRYTNLTFGVVAIHSGIKL</sequence>
<dbReference type="Pfam" id="PF01209">
    <property type="entry name" value="Ubie_methyltran"/>
    <property type="match status" value="1"/>
</dbReference>
<comment type="caution">
    <text evidence="7">The sequence shown here is derived from an EMBL/GenBank/DDBJ whole genome shotgun (WGS) entry which is preliminary data.</text>
</comment>
<dbReference type="GO" id="GO:0008425">
    <property type="term" value="F:2-methoxy-6-polyprenyl-1,4-benzoquinol methyltransferase activity"/>
    <property type="evidence" value="ECO:0007669"/>
    <property type="project" value="UniProtKB-UniRule"/>
</dbReference>
<reference evidence="7 8" key="1">
    <citation type="journal article" date="2018" name="BMC Genomics">
        <title>The genome of Naegleria lovaniensis, the basis for a comparative approach to unravel pathogenicity factors of the human pathogenic amoeba N. fowleri.</title>
        <authorList>
            <person name="Liechti N."/>
            <person name="Schurch N."/>
            <person name="Bruggmann R."/>
            <person name="Wittwer M."/>
        </authorList>
    </citation>
    <scope>NUCLEOTIDE SEQUENCE [LARGE SCALE GENOMIC DNA]</scope>
    <source>
        <strain evidence="7 8">ATCC 30569</strain>
    </source>
</reference>
<dbReference type="SUPFAM" id="SSF53335">
    <property type="entry name" value="S-adenosyl-L-methionine-dependent methyltransferases"/>
    <property type="match status" value="1"/>
</dbReference>
<dbReference type="PROSITE" id="PS51608">
    <property type="entry name" value="SAM_MT_UBIE"/>
    <property type="match status" value="1"/>
</dbReference>
<feature type="binding site" evidence="6">
    <location>
        <position position="131"/>
    </location>
    <ligand>
        <name>S-adenosyl-L-methionine</name>
        <dbReference type="ChEBI" id="CHEBI:59789"/>
    </ligand>
</feature>
<comment type="similarity">
    <text evidence="6">Belongs to the class I-like SAM-binding methyltransferase superfamily. MenG/UbiE family.</text>
</comment>
<name>A0AA88GWI0_NAELO</name>
<dbReference type="PANTHER" id="PTHR43591">
    <property type="entry name" value="METHYLTRANSFERASE"/>
    <property type="match status" value="1"/>
</dbReference>
<feature type="binding site" evidence="6">
    <location>
        <position position="159"/>
    </location>
    <ligand>
        <name>S-adenosyl-L-methionine</name>
        <dbReference type="ChEBI" id="CHEBI:59789"/>
    </ligand>
</feature>
<dbReference type="AlphaFoldDB" id="A0AA88GWI0"/>
<evidence type="ECO:0000313" key="8">
    <source>
        <dbReference type="Proteomes" id="UP000816034"/>
    </source>
</evidence>
<evidence type="ECO:0000256" key="3">
    <source>
        <dbReference type="ARBA" id="ARBA00022688"/>
    </source>
</evidence>
<evidence type="ECO:0000256" key="4">
    <source>
        <dbReference type="ARBA" id="ARBA00022691"/>
    </source>
</evidence>
<comment type="subunit">
    <text evidence="5">Component of a multi-subunit COQ enzyme complex, composed of at least COQ3, COQ4, COQ5, COQ6, COQ7 and COQ9. Interacts with PYURF; the interaction is direct, stabilizes COQ5 protein and associates PYURF with COQ enzyme complex.</text>
</comment>
<comment type="function">
    <text evidence="6">Methyltransferase required for the conversion of 2-polyprenyl-6-methoxy-1,4-benzoquinol (DDMQH2) to 2-polyprenyl-3-methyl-6-methoxy-1,4-benzoquinol (DMQH2).</text>
</comment>
<dbReference type="PROSITE" id="PS01184">
    <property type="entry name" value="UBIE_2"/>
    <property type="match status" value="1"/>
</dbReference>
<keyword evidence="1 6" id="KW-0489">Methyltransferase</keyword>
<dbReference type="InterPro" id="IPR004033">
    <property type="entry name" value="UbiE/COQ5_MeTrFase"/>
</dbReference>
<dbReference type="Proteomes" id="UP000816034">
    <property type="component" value="Unassembled WGS sequence"/>
</dbReference>
<dbReference type="CDD" id="cd02440">
    <property type="entry name" value="AdoMet_MTases"/>
    <property type="match status" value="1"/>
</dbReference>
<dbReference type="RefSeq" id="XP_044551625.1">
    <property type="nucleotide sequence ID" value="XM_044688015.1"/>
</dbReference>
<comment type="caution">
    <text evidence="6">Lacks conserved residue(s) required for the propagation of feature annotation.</text>
</comment>
<keyword evidence="6" id="KW-0999">Mitochondrion inner membrane</keyword>